<protein>
    <submittedName>
        <fullName evidence="2">Uncharacterized protein</fullName>
    </submittedName>
</protein>
<evidence type="ECO:0000313" key="2">
    <source>
        <dbReference type="EMBL" id="MBM3273697.1"/>
    </source>
</evidence>
<evidence type="ECO:0000313" key="3">
    <source>
        <dbReference type="Proteomes" id="UP000703893"/>
    </source>
</evidence>
<name>A0A937X2P2_9BACT</name>
<sequence length="329" mass="35915">MRTRLPGLFEGLAGGLQRRHVIARRGVRPDRTPDGFGLRADRVDLVLDVRDLLADVRGCRVSSQLLDGARQRAMLAVECGRILAIDAPGGTERRSRRQVEVLRSELQFGPGSGRGFGILGQNIGVGGRIQDGIAGRLAAFDGAPDLSDRDRRPGPGAALDGQGRPPGHLRPALATRLVVGRGRGKDPPPRLRCARILHRPALRPSCGVERLETVGQIFERFVRAVRGFAQYIRVFLPRFELGLEVRQGAREVRVDVSQPRDCPGKPLLEIVQARGQIAGERLELFAQGLGIDAGHRLFDGLDAPGDILGRREASRTQFGQRWHAISHGT</sequence>
<reference evidence="2 3" key="1">
    <citation type="submission" date="2019-03" db="EMBL/GenBank/DDBJ databases">
        <title>Lake Tanganyika Metagenome-Assembled Genomes (MAGs).</title>
        <authorList>
            <person name="Tran P."/>
        </authorList>
    </citation>
    <scope>NUCLEOTIDE SEQUENCE [LARGE SCALE GENOMIC DNA]</scope>
    <source>
        <strain evidence="2">K_DeepCast_65m_m2_236</strain>
    </source>
</reference>
<feature type="region of interest" description="Disordered" evidence="1">
    <location>
        <begin position="144"/>
        <end position="170"/>
    </location>
</feature>
<dbReference type="Proteomes" id="UP000703893">
    <property type="component" value="Unassembled WGS sequence"/>
</dbReference>
<dbReference type="AlphaFoldDB" id="A0A937X2P2"/>
<accession>A0A937X2P2</accession>
<organism evidence="2 3">
    <name type="scientific">Candidatus Tanganyikabacteria bacterium</name>
    <dbReference type="NCBI Taxonomy" id="2961651"/>
    <lineage>
        <taxon>Bacteria</taxon>
        <taxon>Bacillati</taxon>
        <taxon>Candidatus Sericytochromatia</taxon>
        <taxon>Candidatus Tanganyikabacteria</taxon>
    </lineage>
</organism>
<gene>
    <name evidence="2" type="ORF">FJZ00_00985</name>
</gene>
<comment type="caution">
    <text evidence="2">The sequence shown here is derived from an EMBL/GenBank/DDBJ whole genome shotgun (WGS) entry which is preliminary data.</text>
</comment>
<proteinExistence type="predicted"/>
<dbReference type="EMBL" id="VGJX01000029">
    <property type="protein sequence ID" value="MBM3273697.1"/>
    <property type="molecule type" value="Genomic_DNA"/>
</dbReference>
<evidence type="ECO:0000256" key="1">
    <source>
        <dbReference type="SAM" id="MobiDB-lite"/>
    </source>
</evidence>